<dbReference type="EMBL" id="SJDU01000082">
    <property type="protein sequence ID" value="TKZ35567.1"/>
    <property type="molecule type" value="Genomic_DNA"/>
</dbReference>
<comment type="similarity">
    <text evidence="7">Belongs to the transglycosylase MltG family.</text>
</comment>
<gene>
    <name evidence="7 8" type="primary">mltG</name>
    <name evidence="8" type="ORF">EZH24_04610</name>
</gene>
<dbReference type="RefSeq" id="WP_137997947.1">
    <property type="nucleotide sequence ID" value="NZ_SJDU01000082.1"/>
</dbReference>
<dbReference type="PANTHER" id="PTHR30518">
    <property type="entry name" value="ENDOLYTIC MUREIN TRANSGLYCOSYLASE"/>
    <property type="match status" value="1"/>
</dbReference>
<dbReference type="InterPro" id="IPR003770">
    <property type="entry name" value="MLTG-like"/>
</dbReference>
<comment type="function">
    <text evidence="7">Functions as a peptidoglycan terminase that cleaves nascent peptidoglycan strands endolytically to terminate their elongation.</text>
</comment>
<keyword evidence="5 7" id="KW-0456">Lyase</keyword>
<evidence type="ECO:0000256" key="2">
    <source>
        <dbReference type="ARBA" id="ARBA00022692"/>
    </source>
</evidence>
<dbReference type="Gene3D" id="3.30.1490.480">
    <property type="entry name" value="Endolytic murein transglycosylase"/>
    <property type="match status" value="1"/>
</dbReference>
<evidence type="ECO:0000256" key="4">
    <source>
        <dbReference type="ARBA" id="ARBA00023136"/>
    </source>
</evidence>
<comment type="catalytic activity">
    <reaction evidence="7">
        <text>a peptidoglycan chain = a peptidoglycan chain with N-acetyl-1,6-anhydromuramyl-[peptide] at the reducing end + a peptidoglycan chain with N-acetylglucosamine at the non-reducing end.</text>
        <dbReference type="EC" id="4.2.2.29"/>
    </reaction>
</comment>
<name>A0ABY2TRS7_9SPIR</name>
<sequence length="340" mass="39003">MKKLLIIITLLIIAVIFAGTFALYNISPTSKYKEIVYFEIRQGEGANSIAKKLELQGLIRNAKLFSLISKYLKYDRKLLSGYYELNKTMNMIDIMKYINSGKQVMSKLTITEGKNIYEIANYLEEENFTTKEEFLKLCYDKEILQKYNIPTESVEGYIFPSTYYIVKGNPPIVLLNLMIDSLFEKFPRADFENRAKKLGYSLHEVLTMASIIEKEMGALDEPKIISSVYYNRLKVDMRLQADPTTIYAMTLQKGDAIETVTSREIADAIRLMQSPYNTYLKKGLPPSPICSSGVKAIEAALNPANTDYLFFVADGTGKHVFTRTYEEHINNINKYIFNKR</sequence>
<organism evidence="8 9">
    <name type="scientific">Brachyspira catarrhinii</name>
    <dbReference type="NCBI Taxonomy" id="2528966"/>
    <lineage>
        <taxon>Bacteria</taxon>
        <taxon>Pseudomonadati</taxon>
        <taxon>Spirochaetota</taxon>
        <taxon>Spirochaetia</taxon>
        <taxon>Brachyspirales</taxon>
        <taxon>Brachyspiraceae</taxon>
        <taxon>Brachyspira</taxon>
    </lineage>
</organism>
<feature type="site" description="Important for catalytic activity" evidence="7">
    <location>
        <position position="215"/>
    </location>
</feature>
<keyword evidence="3 7" id="KW-1133">Transmembrane helix</keyword>
<keyword evidence="6 7" id="KW-0961">Cell wall biogenesis/degradation</keyword>
<dbReference type="Proteomes" id="UP000310168">
    <property type="component" value="Unassembled WGS sequence"/>
</dbReference>
<evidence type="ECO:0000256" key="7">
    <source>
        <dbReference type="HAMAP-Rule" id="MF_02065"/>
    </source>
</evidence>
<evidence type="ECO:0000313" key="8">
    <source>
        <dbReference type="EMBL" id="TKZ35567.1"/>
    </source>
</evidence>
<keyword evidence="4 7" id="KW-0472">Membrane</keyword>
<keyword evidence="2 7" id="KW-0812">Transmembrane</keyword>
<evidence type="ECO:0000256" key="3">
    <source>
        <dbReference type="ARBA" id="ARBA00022989"/>
    </source>
</evidence>
<dbReference type="PANTHER" id="PTHR30518:SF2">
    <property type="entry name" value="ENDOLYTIC MUREIN TRANSGLYCOSYLASE"/>
    <property type="match status" value="1"/>
</dbReference>
<dbReference type="Pfam" id="PF02618">
    <property type="entry name" value="YceG"/>
    <property type="match status" value="1"/>
</dbReference>
<reference evidence="8 9" key="1">
    <citation type="journal article" date="2019" name="Anaerobe">
        <title>Brachyspira catarrhinii sp. nov., an anaerobic intestinal spirochaete isolated from vervet monkeys may have been misidentified as Brachyspira aalborgi in previous studies.</title>
        <authorList>
            <person name="Phillips N.D."/>
            <person name="La T."/>
            <person name="Hampson D.J."/>
        </authorList>
    </citation>
    <scope>NUCLEOTIDE SEQUENCE [LARGE SCALE GENOMIC DNA]</scope>
    <source>
        <strain evidence="8 9">Z12</strain>
    </source>
</reference>
<evidence type="ECO:0000313" key="9">
    <source>
        <dbReference type="Proteomes" id="UP000310168"/>
    </source>
</evidence>
<dbReference type="EC" id="4.2.2.29" evidence="7"/>
<keyword evidence="1 7" id="KW-1003">Cell membrane</keyword>
<evidence type="ECO:0000256" key="5">
    <source>
        <dbReference type="ARBA" id="ARBA00023239"/>
    </source>
</evidence>
<evidence type="ECO:0000256" key="6">
    <source>
        <dbReference type="ARBA" id="ARBA00023316"/>
    </source>
</evidence>
<dbReference type="NCBIfam" id="TIGR00247">
    <property type="entry name" value="endolytic transglycosylase MltG"/>
    <property type="match status" value="1"/>
</dbReference>
<dbReference type="CDD" id="cd08010">
    <property type="entry name" value="MltG_like"/>
    <property type="match status" value="1"/>
</dbReference>
<evidence type="ECO:0000256" key="1">
    <source>
        <dbReference type="ARBA" id="ARBA00022475"/>
    </source>
</evidence>
<accession>A0ABY2TRS7</accession>
<comment type="caution">
    <text evidence="8">The sequence shown here is derived from an EMBL/GenBank/DDBJ whole genome shotgun (WGS) entry which is preliminary data.</text>
</comment>
<proteinExistence type="inferred from homology"/>
<dbReference type="Gene3D" id="3.30.160.60">
    <property type="entry name" value="Classic Zinc Finger"/>
    <property type="match status" value="1"/>
</dbReference>
<dbReference type="HAMAP" id="MF_02065">
    <property type="entry name" value="MltG"/>
    <property type="match status" value="1"/>
</dbReference>
<protein>
    <recommendedName>
        <fullName evidence="7">Endolytic murein transglycosylase</fullName>
        <ecNumber evidence="7">4.2.2.29</ecNumber>
    </recommendedName>
    <alternativeName>
        <fullName evidence="7">Peptidoglycan lytic transglycosylase</fullName>
    </alternativeName>
    <alternativeName>
        <fullName evidence="7">Peptidoglycan polymerization terminase</fullName>
    </alternativeName>
</protein>
<keyword evidence="9" id="KW-1185">Reference proteome</keyword>